<evidence type="ECO:0000256" key="4">
    <source>
        <dbReference type="ARBA" id="ARBA00023152"/>
    </source>
</evidence>
<reference evidence="9" key="1">
    <citation type="submission" date="2020-05" db="UniProtKB">
        <authorList>
            <consortium name="EnsemblMetazoa"/>
        </authorList>
    </citation>
    <scope>IDENTIFICATION</scope>
    <source>
        <strain evidence="9">Aabys</strain>
    </source>
</reference>
<evidence type="ECO:0000256" key="1">
    <source>
        <dbReference type="ARBA" id="ARBA00004714"/>
    </source>
</evidence>
<proteinExistence type="inferred from homology"/>
<dbReference type="Gene3D" id="3.20.20.70">
    <property type="entry name" value="Aldolase class I"/>
    <property type="match status" value="1"/>
</dbReference>
<evidence type="ECO:0000256" key="2">
    <source>
        <dbReference type="ARBA" id="ARBA00010387"/>
    </source>
</evidence>
<keyword evidence="4 7" id="KW-0324">Glycolysis</keyword>
<dbReference type="InterPro" id="IPR013785">
    <property type="entry name" value="Aldolase_TIM"/>
</dbReference>
<dbReference type="PANTHER" id="PTHR11627">
    <property type="entry name" value="FRUCTOSE-BISPHOSPHATE ALDOLASE"/>
    <property type="match status" value="1"/>
</dbReference>
<dbReference type="VEuPathDB" id="VectorBase:MDOA005128"/>
<dbReference type="GO" id="GO:0006096">
    <property type="term" value="P:glycolytic process"/>
    <property type="evidence" value="ECO:0007669"/>
    <property type="project" value="UniProtKB-UniPathway"/>
</dbReference>
<dbReference type="PROSITE" id="PS00158">
    <property type="entry name" value="ALDOLASE_CLASS_I"/>
    <property type="match status" value="1"/>
</dbReference>
<comment type="catalytic activity">
    <reaction evidence="7">
        <text>beta-D-fructose 1,6-bisphosphate = D-glyceraldehyde 3-phosphate + dihydroxyacetone phosphate</text>
        <dbReference type="Rhea" id="RHEA:14729"/>
        <dbReference type="ChEBI" id="CHEBI:32966"/>
        <dbReference type="ChEBI" id="CHEBI:57642"/>
        <dbReference type="ChEBI" id="CHEBI:59776"/>
        <dbReference type="EC" id="4.1.2.13"/>
    </reaction>
</comment>
<dbReference type="EC" id="4.1.2.13" evidence="3 7"/>
<gene>
    <name evidence="9" type="primary">101896342</name>
    <name evidence="11" type="synonym">LOC101887606</name>
</gene>
<dbReference type="EnsemblMetazoa" id="MDOA005128-RD">
    <property type="protein sequence ID" value="MDOA005128-PD"/>
    <property type="gene ID" value="MDOA005128"/>
</dbReference>
<reference evidence="11" key="2">
    <citation type="submission" date="2025-04" db="UniProtKB">
        <authorList>
            <consortium name="RefSeq"/>
        </authorList>
    </citation>
    <scope>IDENTIFICATION</scope>
    <source>
        <strain evidence="11">Aabys</strain>
    </source>
</reference>
<evidence type="ECO:0000256" key="6">
    <source>
        <dbReference type="ARBA" id="ARBA00023270"/>
    </source>
</evidence>
<accession>A0A1I8MI52</accession>
<evidence type="ECO:0000313" key="11">
    <source>
        <dbReference type="RefSeq" id="XP_019895259.1"/>
    </source>
</evidence>
<dbReference type="CDD" id="cd00948">
    <property type="entry name" value="FBP_aldolase_I_a"/>
    <property type="match status" value="1"/>
</dbReference>
<organism evidence="9">
    <name type="scientific">Musca domestica</name>
    <name type="common">House fly</name>
    <dbReference type="NCBI Taxonomy" id="7370"/>
    <lineage>
        <taxon>Eukaryota</taxon>
        <taxon>Metazoa</taxon>
        <taxon>Ecdysozoa</taxon>
        <taxon>Arthropoda</taxon>
        <taxon>Hexapoda</taxon>
        <taxon>Insecta</taxon>
        <taxon>Pterygota</taxon>
        <taxon>Neoptera</taxon>
        <taxon>Endopterygota</taxon>
        <taxon>Diptera</taxon>
        <taxon>Brachycera</taxon>
        <taxon>Muscomorpha</taxon>
        <taxon>Muscoidea</taxon>
        <taxon>Muscidae</taxon>
        <taxon>Musca</taxon>
    </lineage>
</organism>
<dbReference type="Pfam" id="PF00274">
    <property type="entry name" value="Glycolytic"/>
    <property type="match status" value="1"/>
</dbReference>
<dbReference type="eggNOG" id="KOG1557">
    <property type="taxonomic scope" value="Eukaryota"/>
</dbReference>
<evidence type="ECO:0000313" key="9">
    <source>
        <dbReference type="EnsemblMetazoa" id="MDOA005128-PD"/>
    </source>
</evidence>
<evidence type="ECO:0000256" key="5">
    <source>
        <dbReference type="ARBA" id="ARBA00023239"/>
    </source>
</evidence>
<sequence length="389" mass="41840">MTTYFSYPSEELQKELSRIAQAIVAPGKGILAADESVSTMGKRLKDIGVENTEDNRRQYRQLLFTTDPKVSENISGVILFHETLYQKADDGTPFVELLKKRGIIPGIKVDKGVVPLMGSEDECTTQGLDDLASRCAQYKKDGCDFAKWRCVLKIGKNTPSYQSILENANVLARYASICQSQGIVPIVEPEVLPDGDHDLDRAQKVTETVLAAVYKALNDHHVFLEGTLLKPNMVTAGQSCAKKYTPEQVAFATVTALRRTVPAAVPGITFLSGGQSEEEASVHLNAINNVPLLKPWALTFSYGRALQASVLRAWGGKKENVAAGQNELLKRAKANALACQGKYEAGSIPSFAANASLFGNGEAAVGKYVAGSVVGAGADATLFVANHAY</sequence>
<comment type="similarity">
    <text evidence="2 7">Belongs to the class I fructose-bisphosphate aldolase family.</text>
</comment>
<dbReference type="OrthoDB" id="36455at2759"/>
<dbReference type="AlphaFoldDB" id="A0A1I8MI52"/>
<dbReference type="GO" id="GO:0004332">
    <property type="term" value="F:fructose-bisphosphate aldolase activity"/>
    <property type="evidence" value="ECO:0007669"/>
    <property type="project" value="UniProtKB-EC"/>
</dbReference>
<dbReference type="RefSeq" id="XP_019895259.1">
    <property type="nucleotide sequence ID" value="XM_020039700.1"/>
</dbReference>
<dbReference type="UniPathway" id="UPA00109">
    <property type="reaction ID" value="UER00183"/>
</dbReference>
<evidence type="ECO:0000313" key="10">
    <source>
        <dbReference type="Proteomes" id="UP001652621"/>
    </source>
</evidence>
<keyword evidence="6" id="KW-0704">Schiff base</keyword>
<protein>
    <recommendedName>
        <fullName evidence="3 7">Fructose-bisphosphate aldolase</fullName>
        <ecNumber evidence="3 7">4.1.2.13</ecNumber>
    </recommendedName>
</protein>
<evidence type="ECO:0000256" key="8">
    <source>
        <dbReference type="RuleBase" id="RU004257"/>
    </source>
</evidence>
<keyword evidence="10" id="KW-1185">Reference proteome</keyword>
<dbReference type="GeneID" id="101887606"/>
<dbReference type="InterPro" id="IPR000741">
    <property type="entry name" value="FBA_I"/>
</dbReference>
<name>A0A1I8MI52_MUSDO</name>
<dbReference type="NCBIfam" id="NF033379">
    <property type="entry name" value="FrucBisAld_I"/>
    <property type="match status" value="1"/>
</dbReference>
<dbReference type="Proteomes" id="UP001652621">
    <property type="component" value="Unplaced"/>
</dbReference>
<dbReference type="STRING" id="7370.A0A1I8MI52"/>
<comment type="pathway">
    <text evidence="1 8">Carbohydrate degradation; glycolysis; D-glyceraldehyde 3-phosphate and glycerone phosphate from D-glucose: step 4/4.</text>
</comment>
<keyword evidence="5 7" id="KW-0456">Lyase</keyword>
<dbReference type="FunFam" id="3.20.20.70:FF:000021">
    <property type="entry name" value="Fructose-bisphosphate aldolase"/>
    <property type="match status" value="1"/>
</dbReference>
<evidence type="ECO:0000256" key="7">
    <source>
        <dbReference type="RuleBase" id="RU003994"/>
    </source>
</evidence>
<dbReference type="VEuPathDB" id="VectorBase:MDOMA2_001574"/>
<dbReference type="SUPFAM" id="SSF51569">
    <property type="entry name" value="Aldolase"/>
    <property type="match status" value="1"/>
</dbReference>
<dbReference type="InterPro" id="IPR029768">
    <property type="entry name" value="Aldolase_I_AS"/>
</dbReference>
<evidence type="ECO:0000256" key="3">
    <source>
        <dbReference type="ARBA" id="ARBA00013068"/>
    </source>
</evidence>